<feature type="transmembrane region" description="Helical" evidence="2">
    <location>
        <begin position="195"/>
        <end position="216"/>
    </location>
</feature>
<feature type="region of interest" description="Disordered" evidence="1">
    <location>
        <begin position="520"/>
        <end position="553"/>
    </location>
</feature>
<protein>
    <submittedName>
        <fullName evidence="4">Tripartite tricarboxylate transporter TctA</fullName>
    </submittedName>
</protein>
<feature type="transmembrane region" description="Helical" evidence="2">
    <location>
        <begin position="147"/>
        <end position="164"/>
    </location>
</feature>
<feature type="transmembrane region" description="Helical" evidence="2">
    <location>
        <begin position="170"/>
        <end position="188"/>
    </location>
</feature>
<evidence type="ECO:0000256" key="2">
    <source>
        <dbReference type="SAM" id="Phobius"/>
    </source>
</evidence>
<dbReference type="PANTHER" id="PTHR35342:SF5">
    <property type="entry name" value="TRICARBOXYLIC TRANSPORT PROTEIN"/>
    <property type="match status" value="1"/>
</dbReference>
<keyword evidence="2" id="KW-1133">Transmembrane helix</keyword>
<dbReference type="Pfam" id="PF01970">
    <property type="entry name" value="TctA"/>
    <property type="match status" value="1"/>
</dbReference>
<evidence type="ECO:0000313" key="4">
    <source>
        <dbReference type="EMBL" id="PTL72297.1"/>
    </source>
</evidence>
<feature type="transmembrane region" description="Helical" evidence="2">
    <location>
        <begin position="46"/>
        <end position="69"/>
    </location>
</feature>
<feature type="transmembrane region" description="Helical" evidence="2">
    <location>
        <begin position="357"/>
        <end position="381"/>
    </location>
</feature>
<dbReference type="RefSeq" id="WP_107574019.1">
    <property type="nucleotide sequence ID" value="NZ_PZPL01000001.1"/>
</dbReference>
<sequence length="553" mass="58060">MDNISALLEGFAIAAQPEYLVFAFLGVLVGTAVGVLPGIGPAMTVALLLPLTYTLDPTAALITFAGIYYGGMYGGSTTSILLNTPGESASIVTALEGNKMAKMGRGAAALATAALGSFVAGTVATVLLTLLAPTIAAWAVNLAPADYVALMVIAFITVGALLGSSVWRGLSSLGLGLFVGLVGTEILSGQQRYTFGLLPLADGIDVVLVAVGLFAVGETLYVASRMRHGGIQVIPVTRGWRSWMTRDDWKRSWKPWLRGTAIGFPIGTIPAGGADVATFLSYATERKLSKHKHEFGRGAIEGVAGPESANNAAAAGVLVPLLTLGLPTTATAAIILSAFQSYGIQPGPQLFTNQPGLVWALIASLYIGNVMLLVLNLPLVGMWVKLLQIPRPYLYAGILTFAVLGAYAVNFSTVDIVILLVVGVVGYFLRRFGYPVAPLVIGLILGPMAEAQLRRALQLSQGDLTALVTRPFAAFAYLALIVIIALGLYLRSRQSRMERAIAAATVVDESVQSAVDTAYRPGERPTDIDTTGVNQVTGTTGIRTVPKDSRRKK</sequence>
<organism evidence="4 5">
    <name type="scientific">Rathayibacter caricis DSM 15933</name>
    <dbReference type="NCBI Taxonomy" id="1328867"/>
    <lineage>
        <taxon>Bacteria</taxon>
        <taxon>Bacillati</taxon>
        <taxon>Actinomycetota</taxon>
        <taxon>Actinomycetes</taxon>
        <taxon>Micrococcales</taxon>
        <taxon>Microbacteriaceae</taxon>
        <taxon>Rathayibacter</taxon>
    </lineage>
</organism>
<feature type="transmembrane region" description="Helical" evidence="2">
    <location>
        <begin position="107"/>
        <end position="140"/>
    </location>
</feature>
<evidence type="ECO:0000313" key="5">
    <source>
        <dbReference type="Proteomes" id="UP000241085"/>
    </source>
</evidence>
<feature type="compositionally biased region" description="Low complexity" evidence="1">
    <location>
        <begin position="530"/>
        <end position="541"/>
    </location>
</feature>
<dbReference type="PANTHER" id="PTHR35342">
    <property type="entry name" value="TRICARBOXYLIC TRANSPORT PROTEIN"/>
    <property type="match status" value="1"/>
</dbReference>
<proteinExistence type="predicted"/>
<feature type="transmembrane region" description="Helical" evidence="2">
    <location>
        <begin position="20"/>
        <end position="39"/>
    </location>
</feature>
<evidence type="ECO:0000259" key="3">
    <source>
        <dbReference type="Pfam" id="PF01970"/>
    </source>
</evidence>
<name>A0A2T4URY6_9MICO</name>
<keyword evidence="2" id="KW-0472">Membrane</keyword>
<evidence type="ECO:0000256" key="1">
    <source>
        <dbReference type="SAM" id="MobiDB-lite"/>
    </source>
</evidence>
<keyword evidence="5" id="KW-1185">Reference proteome</keyword>
<gene>
    <name evidence="4" type="ORF">C1I63_05180</name>
</gene>
<reference evidence="4 5" key="1">
    <citation type="submission" date="2018-03" db="EMBL/GenBank/DDBJ databases">
        <title>Bacteriophage NCPPB3778 and a type I-E CRISPR drive the evolution of the US Biological Select Agent, Rathayibacter toxicus.</title>
        <authorList>
            <person name="Davis E.W.II."/>
            <person name="Tabima J.F."/>
            <person name="Weisberg A.J."/>
            <person name="Dantas Lopes L."/>
            <person name="Wiseman M.S."/>
            <person name="Wiseman M.S."/>
            <person name="Pupko T."/>
            <person name="Belcher M.S."/>
            <person name="Sechler A.J."/>
            <person name="Tancos M.A."/>
            <person name="Schroeder B.K."/>
            <person name="Murray T.D."/>
            <person name="Luster D.G."/>
            <person name="Schneider W.L."/>
            <person name="Rogers E."/>
            <person name="Andreote F.D."/>
            <person name="Grunwald N.J."/>
            <person name="Putnam M.L."/>
            <person name="Chang J.H."/>
        </authorList>
    </citation>
    <scope>NUCLEOTIDE SEQUENCE [LARGE SCALE GENOMIC DNA]</scope>
    <source>
        <strain evidence="4 5">DSM 15933</strain>
    </source>
</reference>
<comment type="caution">
    <text evidence="4">The sequence shown here is derived from an EMBL/GenBank/DDBJ whole genome shotgun (WGS) entry which is preliminary data.</text>
</comment>
<feature type="transmembrane region" description="Helical" evidence="2">
    <location>
        <begin position="469"/>
        <end position="490"/>
    </location>
</feature>
<dbReference type="InterPro" id="IPR002823">
    <property type="entry name" value="DUF112_TM"/>
</dbReference>
<feature type="transmembrane region" description="Helical" evidence="2">
    <location>
        <begin position="393"/>
        <end position="425"/>
    </location>
</feature>
<feature type="transmembrane region" description="Helical" evidence="2">
    <location>
        <begin position="312"/>
        <end position="336"/>
    </location>
</feature>
<keyword evidence="2" id="KW-0812">Transmembrane</keyword>
<accession>A0A2T4URY6</accession>
<feature type="domain" description="DUF112" evidence="3">
    <location>
        <begin position="20"/>
        <end position="441"/>
    </location>
</feature>
<dbReference type="EMBL" id="PZPL01000001">
    <property type="protein sequence ID" value="PTL72297.1"/>
    <property type="molecule type" value="Genomic_DNA"/>
</dbReference>
<dbReference type="AlphaFoldDB" id="A0A2T4URY6"/>
<dbReference type="Proteomes" id="UP000241085">
    <property type="component" value="Unassembled WGS sequence"/>
</dbReference>